<dbReference type="PANTHER" id="PTHR44329:SF214">
    <property type="entry name" value="PROTEIN KINASE DOMAIN-CONTAINING PROTEIN"/>
    <property type="match status" value="1"/>
</dbReference>
<name>A0A9W6BQE9_9CHLO</name>
<dbReference type="GO" id="GO:0004674">
    <property type="term" value="F:protein serine/threonine kinase activity"/>
    <property type="evidence" value="ECO:0007669"/>
    <property type="project" value="TreeGrafter"/>
</dbReference>
<dbReference type="SUPFAM" id="SSF56112">
    <property type="entry name" value="Protein kinase-like (PK-like)"/>
    <property type="match status" value="1"/>
</dbReference>
<dbReference type="Gene3D" id="1.10.510.10">
    <property type="entry name" value="Transferase(Phosphotransferase) domain 1"/>
    <property type="match status" value="1"/>
</dbReference>
<dbReference type="PANTHER" id="PTHR44329">
    <property type="entry name" value="SERINE/THREONINE-PROTEIN KINASE TNNI3K-RELATED"/>
    <property type="match status" value="1"/>
</dbReference>
<feature type="compositionally biased region" description="Low complexity" evidence="1">
    <location>
        <begin position="854"/>
        <end position="873"/>
    </location>
</feature>
<feature type="region of interest" description="Disordered" evidence="1">
    <location>
        <begin position="309"/>
        <end position="343"/>
    </location>
</feature>
<feature type="region of interest" description="Disordered" evidence="1">
    <location>
        <begin position="848"/>
        <end position="888"/>
    </location>
</feature>
<gene>
    <name evidence="3" type="primary">PLEST001804</name>
    <name evidence="3" type="ORF">PLESTB_001078400</name>
</gene>
<proteinExistence type="predicted"/>
<dbReference type="GO" id="GO:0005524">
    <property type="term" value="F:ATP binding"/>
    <property type="evidence" value="ECO:0007669"/>
    <property type="project" value="InterPro"/>
</dbReference>
<dbReference type="Pfam" id="PF07714">
    <property type="entry name" value="PK_Tyr_Ser-Thr"/>
    <property type="match status" value="1"/>
</dbReference>
<feature type="compositionally biased region" description="Gly residues" evidence="1">
    <location>
        <begin position="435"/>
        <end position="444"/>
    </location>
</feature>
<dbReference type="EMBL" id="BRXU01000015">
    <property type="protein sequence ID" value="GLC56193.1"/>
    <property type="molecule type" value="Genomic_DNA"/>
</dbReference>
<feature type="region of interest" description="Disordered" evidence="1">
    <location>
        <begin position="240"/>
        <end position="268"/>
    </location>
</feature>
<comment type="caution">
    <text evidence="3">The sequence shown here is derived from an EMBL/GenBank/DDBJ whole genome shotgun (WGS) entry which is preliminary data.</text>
</comment>
<evidence type="ECO:0000256" key="1">
    <source>
        <dbReference type="SAM" id="MobiDB-lite"/>
    </source>
</evidence>
<evidence type="ECO:0000313" key="4">
    <source>
        <dbReference type="Proteomes" id="UP001165080"/>
    </source>
</evidence>
<dbReference type="AlphaFoldDB" id="A0A9W6BQE9"/>
<organism evidence="3 4">
    <name type="scientific">Pleodorina starrii</name>
    <dbReference type="NCBI Taxonomy" id="330485"/>
    <lineage>
        <taxon>Eukaryota</taxon>
        <taxon>Viridiplantae</taxon>
        <taxon>Chlorophyta</taxon>
        <taxon>core chlorophytes</taxon>
        <taxon>Chlorophyceae</taxon>
        <taxon>CS clade</taxon>
        <taxon>Chlamydomonadales</taxon>
        <taxon>Volvocaceae</taxon>
        <taxon>Pleodorina</taxon>
    </lineage>
</organism>
<evidence type="ECO:0000259" key="2">
    <source>
        <dbReference type="PROSITE" id="PS50011"/>
    </source>
</evidence>
<feature type="domain" description="Protein kinase" evidence="2">
    <location>
        <begin position="487"/>
        <end position="844"/>
    </location>
</feature>
<dbReference type="Proteomes" id="UP001165080">
    <property type="component" value="Unassembled WGS sequence"/>
</dbReference>
<feature type="region of interest" description="Disordered" evidence="1">
    <location>
        <begin position="431"/>
        <end position="469"/>
    </location>
</feature>
<reference evidence="3 4" key="1">
    <citation type="journal article" date="2023" name="Commun. Biol.">
        <title>Reorganization of the ancestral sex-determining regions during the evolution of trioecy in Pleodorina starrii.</title>
        <authorList>
            <person name="Takahashi K."/>
            <person name="Suzuki S."/>
            <person name="Kawai-Toyooka H."/>
            <person name="Yamamoto K."/>
            <person name="Hamaji T."/>
            <person name="Ootsuki R."/>
            <person name="Yamaguchi H."/>
            <person name="Kawachi M."/>
            <person name="Higashiyama T."/>
            <person name="Nozaki H."/>
        </authorList>
    </citation>
    <scope>NUCLEOTIDE SEQUENCE [LARGE SCALE GENOMIC DNA]</scope>
    <source>
        <strain evidence="3 4">NIES-4479</strain>
    </source>
</reference>
<dbReference type="InterPro" id="IPR000719">
    <property type="entry name" value="Prot_kinase_dom"/>
</dbReference>
<dbReference type="PROSITE" id="PS50011">
    <property type="entry name" value="PROTEIN_KINASE_DOM"/>
    <property type="match status" value="1"/>
</dbReference>
<accession>A0A9W6BQE9</accession>
<keyword evidence="4" id="KW-1185">Reference proteome</keyword>
<dbReference type="Gene3D" id="3.30.200.20">
    <property type="entry name" value="Phosphorylase Kinase, domain 1"/>
    <property type="match status" value="1"/>
</dbReference>
<evidence type="ECO:0000313" key="3">
    <source>
        <dbReference type="EMBL" id="GLC56193.1"/>
    </source>
</evidence>
<dbReference type="OrthoDB" id="547933at2759"/>
<protein>
    <recommendedName>
        <fullName evidence="2">Protein kinase domain-containing protein</fullName>
    </recommendedName>
</protein>
<sequence>MPTREKCRPWLRAWACFRPRAKHDSVTWPKNAVQHGSCSCNKSLCRGSESAPAMATAICEEATSRPRPEGSATAARLSILLESLPHSIDDASEESFRQQPGSEQLNETDLFMASLLSDVKAQARVVTTLDTAASMHAILETSRDEDAASGPATSGMPTCSCEKSPMGTCEPARQGCEAPNTSPRAACHSPAGRLICPPDPCKSQFLDGDPEMTCAAGRGLYDMVSTLSAEARLSSNPAKAMAAPAQNSREVSPESAFGMTPGTPSLVQGSPTSLISDFRGGGPPSSAERVENKYCIMFTCKPIQNGRVCHSEGPAQPPASQRSADPMAGTAQQAGPAETVTEEPLGHAEAAVCAAAAPSGAAAVMCARRGACDYDSTVLIKAADEGAGGGEAIATAADDEDDAGSIPATASQAATAAAAASTADETSVCELRSGARGGGGGGGTAAAVPSRADGDGEGEPAAPGAVQPRKGLPTLVPSLLALLSDFPELHCLAPPGTLGGIWLGDWRGMRVAVKLTCCGEGERGQHSSALRHVACTSGLQHPNLLNVYDVRLAKADEASLSELDPPPLLRPGWAAGRRPTGRLQRFLVAHAELMPPEPTYRGDASLTLYPGDLIPRCPAQLTPGQQVLLAVRPRLGDSVVATVMEYCEMGNLMTLACGDQSPFRASRFWAAHVAQGALLRTAREVTAGVAALHAAGLTHGALRPSNVLLSASVADRRGFVARVADVGSGSLIYAASNPLASGPCMVLLAPEALSDEAAEASRAADVYAFGMLLFVMAAGEMPFQGQHLFSVLMAVASEGLRPEWPAEDHPHLEPLFRRCVAQLPQERPSFKQILSEICALERRLKRERRGGAATGRAGRGAAPAPSAAACRGGDTPGQDGGTASHNAA</sequence>
<dbReference type="InterPro" id="IPR001245">
    <property type="entry name" value="Ser-Thr/Tyr_kinase_cat_dom"/>
</dbReference>
<dbReference type="InterPro" id="IPR051681">
    <property type="entry name" value="Ser/Thr_Kinases-Pseudokinases"/>
</dbReference>
<dbReference type="InterPro" id="IPR011009">
    <property type="entry name" value="Kinase-like_dom_sf"/>
</dbReference>